<comment type="subcellular location">
    <subcellularLocation>
        <location evidence="1">Membrane</location>
        <topology evidence="1">Multi-pass membrane protein</topology>
    </subcellularLocation>
</comment>
<dbReference type="InterPro" id="IPR036259">
    <property type="entry name" value="MFS_trans_sf"/>
</dbReference>
<evidence type="ECO:0000256" key="2">
    <source>
        <dbReference type="ARBA" id="ARBA00022692"/>
    </source>
</evidence>
<reference evidence="8 9" key="1">
    <citation type="submission" date="2018-05" db="EMBL/GenBank/DDBJ databases">
        <title>Draft genome sequence of Scytalidium lignicola DSM 105466, a ubiquitous saprotrophic fungus.</title>
        <authorList>
            <person name="Buettner E."/>
            <person name="Gebauer A.M."/>
            <person name="Hofrichter M."/>
            <person name="Liers C."/>
            <person name="Kellner H."/>
        </authorList>
    </citation>
    <scope>NUCLEOTIDE SEQUENCE [LARGE SCALE GENOMIC DNA]</scope>
    <source>
        <strain evidence="8 9">DSM 105466</strain>
    </source>
</reference>
<feature type="coiled-coil region" evidence="5">
    <location>
        <begin position="34"/>
        <end position="72"/>
    </location>
</feature>
<evidence type="ECO:0000256" key="4">
    <source>
        <dbReference type="ARBA" id="ARBA00023136"/>
    </source>
</evidence>
<accession>A0A3E2GS90</accession>
<gene>
    <name evidence="8" type="ORF">B7463_g12310</name>
</gene>
<feature type="transmembrane region" description="Helical" evidence="7">
    <location>
        <begin position="382"/>
        <end position="406"/>
    </location>
</feature>
<dbReference type="GO" id="GO:0022857">
    <property type="term" value="F:transmembrane transporter activity"/>
    <property type="evidence" value="ECO:0007669"/>
    <property type="project" value="TreeGrafter"/>
</dbReference>
<keyword evidence="2 7" id="KW-0812">Transmembrane</keyword>
<dbReference type="OrthoDB" id="2585655at2759"/>
<evidence type="ECO:0000256" key="5">
    <source>
        <dbReference type="SAM" id="Coils"/>
    </source>
</evidence>
<dbReference type="Gene3D" id="1.20.1250.20">
    <property type="entry name" value="MFS general substrate transporter like domains"/>
    <property type="match status" value="1"/>
</dbReference>
<evidence type="ECO:0000256" key="7">
    <source>
        <dbReference type="SAM" id="Phobius"/>
    </source>
</evidence>
<evidence type="ECO:0008006" key="10">
    <source>
        <dbReference type="Google" id="ProtNLM"/>
    </source>
</evidence>
<dbReference type="SUPFAM" id="SSF103473">
    <property type="entry name" value="MFS general substrate transporter"/>
    <property type="match status" value="1"/>
</dbReference>
<evidence type="ECO:0000256" key="1">
    <source>
        <dbReference type="ARBA" id="ARBA00004141"/>
    </source>
</evidence>
<sequence>MDNHNNYISPDFTLLAKKNNIIPFTFPAYFIHCIQPLDATAAKEEKECKEAEKETKKEVKILQKIANQEKKEQKAAWVAWCKKEKLRKKALKELKGVLSLPELYKEYTPPPFPEPRKEVPGLEPPNTSLNTQFGPSEEVNILPQGKETIQGAIPVQVRTSFGVTRKEEEEEEEEEYISLNIGGDDDYESTDSESSDSINSIQNLEKATRGNFEDEELIEDVSNQRQRSRQEEYLLQRHGRIDLIPVPSADPSDPLNWPDWKAFFISPGIAMGQAVVAETFFSHQRAQKMLNLGQFVTYLFFGPETLYDRSLSTSTNLPTTDDKYAAFLNQYIRLRRIINIPLTSNDFLLPLRLLSDPRFPLAVAGDVVFFVTLAEAKPLHWVISPIVGIAIAGFGTQIITTVVITYCSDCHPKIKSSVIGVAINVVRCTWGFIGPFWFPYMIDSCGLRGTAGLVAGIMILSAIPIVYLQWKTGFQNGEDEGAT</sequence>
<proteinExistence type="predicted"/>
<comment type="caution">
    <text evidence="8">The sequence shown here is derived from an EMBL/GenBank/DDBJ whole genome shotgun (WGS) entry which is preliminary data.</text>
</comment>
<feature type="region of interest" description="Disordered" evidence="6">
    <location>
        <begin position="162"/>
        <end position="200"/>
    </location>
</feature>
<feature type="non-terminal residue" evidence="8">
    <location>
        <position position="483"/>
    </location>
</feature>
<feature type="transmembrane region" description="Helical" evidence="7">
    <location>
        <begin position="450"/>
        <end position="468"/>
    </location>
</feature>
<dbReference type="GO" id="GO:0005886">
    <property type="term" value="C:plasma membrane"/>
    <property type="evidence" value="ECO:0007669"/>
    <property type="project" value="TreeGrafter"/>
</dbReference>
<organism evidence="8 9">
    <name type="scientific">Scytalidium lignicola</name>
    <name type="common">Hyphomycete</name>
    <dbReference type="NCBI Taxonomy" id="5539"/>
    <lineage>
        <taxon>Eukaryota</taxon>
        <taxon>Fungi</taxon>
        <taxon>Dikarya</taxon>
        <taxon>Ascomycota</taxon>
        <taxon>Pezizomycotina</taxon>
        <taxon>Leotiomycetes</taxon>
        <taxon>Leotiomycetes incertae sedis</taxon>
        <taxon>Scytalidium</taxon>
    </lineage>
</organism>
<keyword evidence="4 7" id="KW-0472">Membrane</keyword>
<protein>
    <recommendedName>
        <fullName evidence="10">Major facilitator superfamily (MFS) profile domain-containing protein</fullName>
    </recommendedName>
</protein>
<feature type="transmembrane region" description="Helical" evidence="7">
    <location>
        <begin position="418"/>
        <end position="438"/>
    </location>
</feature>
<feature type="compositionally biased region" description="Acidic residues" evidence="6">
    <location>
        <begin position="183"/>
        <end position="194"/>
    </location>
</feature>
<dbReference type="AlphaFoldDB" id="A0A3E2GS90"/>
<dbReference type="PANTHER" id="PTHR23502:SF2">
    <property type="entry name" value="TRANSPORTER, PUTATIVE (AFU_ORTHOLOGUE AFUA_2G08910)-RELATED"/>
    <property type="match status" value="1"/>
</dbReference>
<evidence type="ECO:0000256" key="6">
    <source>
        <dbReference type="SAM" id="MobiDB-lite"/>
    </source>
</evidence>
<name>A0A3E2GS90_SCYLI</name>
<dbReference type="EMBL" id="NCSJ02000528">
    <property type="protein sequence ID" value="RFU24025.1"/>
    <property type="molecule type" value="Genomic_DNA"/>
</dbReference>
<keyword evidence="5" id="KW-0175">Coiled coil</keyword>
<evidence type="ECO:0000256" key="3">
    <source>
        <dbReference type="ARBA" id="ARBA00022989"/>
    </source>
</evidence>
<evidence type="ECO:0000313" key="9">
    <source>
        <dbReference type="Proteomes" id="UP000258309"/>
    </source>
</evidence>
<keyword evidence="9" id="KW-1185">Reference proteome</keyword>
<evidence type="ECO:0000313" key="8">
    <source>
        <dbReference type="EMBL" id="RFU24025.1"/>
    </source>
</evidence>
<dbReference type="Proteomes" id="UP000258309">
    <property type="component" value="Unassembled WGS sequence"/>
</dbReference>
<dbReference type="PANTHER" id="PTHR23502">
    <property type="entry name" value="MAJOR FACILITATOR SUPERFAMILY"/>
    <property type="match status" value="1"/>
</dbReference>
<feature type="non-terminal residue" evidence="8">
    <location>
        <position position="1"/>
    </location>
</feature>
<keyword evidence="3 7" id="KW-1133">Transmembrane helix</keyword>